<dbReference type="GO" id="GO:0032259">
    <property type="term" value="P:methylation"/>
    <property type="evidence" value="ECO:0007669"/>
    <property type="project" value="UniProtKB-KW"/>
</dbReference>
<comment type="catalytic activity">
    <reaction evidence="4">
        <text>a 2'-deoxycytidine in DNA + S-adenosyl-L-methionine = a 5-methyl-2'-deoxycytidine in DNA + S-adenosyl-L-homocysteine + H(+)</text>
        <dbReference type="Rhea" id="RHEA:13681"/>
        <dbReference type="Rhea" id="RHEA-COMP:11369"/>
        <dbReference type="Rhea" id="RHEA-COMP:11370"/>
        <dbReference type="ChEBI" id="CHEBI:15378"/>
        <dbReference type="ChEBI" id="CHEBI:57856"/>
        <dbReference type="ChEBI" id="CHEBI:59789"/>
        <dbReference type="ChEBI" id="CHEBI:85452"/>
        <dbReference type="ChEBI" id="CHEBI:85454"/>
        <dbReference type="EC" id="2.1.1.37"/>
    </reaction>
</comment>
<dbReference type="EMBL" id="VIFK01000727">
    <property type="protein sequence ID" value="TQE90336.1"/>
    <property type="molecule type" value="Genomic_DNA"/>
</dbReference>
<protein>
    <submittedName>
        <fullName evidence="5">DNA cytosine methyltransferase</fullName>
    </submittedName>
</protein>
<evidence type="ECO:0000256" key="4">
    <source>
        <dbReference type="ARBA" id="ARBA00047422"/>
    </source>
</evidence>
<proteinExistence type="predicted"/>
<accession>A0A540V0S8</accession>
<evidence type="ECO:0000256" key="3">
    <source>
        <dbReference type="ARBA" id="ARBA00022747"/>
    </source>
</evidence>
<name>A0A540V0S8_9GAMM</name>
<dbReference type="Gene3D" id="3.40.50.150">
    <property type="entry name" value="Vaccinia Virus protein VP39"/>
    <property type="match status" value="1"/>
</dbReference>
<keyword evidence="1 5" id="KW-0489">Methyltransferase</keyword>
<feature type="non-terminal residue" evidence="5">
    <location>
        <position position="336"/>
    </location>
</feature>
<dbReference type="InterPro" id="IPR029063">
    <property type="entry name" value="SAM-dependent_MTases_sf"/>
</dbReference>
<dbReference type="Proteomes" id="UP000315400">
    <property type="component" value="Unassembled WGS sequence"/>
</dbReference>
<keyword evidence="2 5" id="KW-0808">Transferase</keyword>
<evidence type="ECO:0000256" key="1">
    <source>
        <dbReference type="ARBA" id="ARBA00022603"/>
    </source>
</evidence>
<evidence type="ECO:0000313" key="6">
    <source>
        <dbReference type="Proteomes" id="UP000315400"/>
    </source>
</evidence>
<dbReference type="GO" id="GO:0003886">
    <property type="term" value="F:DNA (cytosine-5-)-methyltransferase activity"/>
    <property type="evidence" value="ECO:0007669"/>
    <property type="project" value="UniProtKB-EC"/>
</dbReference>
<reference evidence="5 6" key="1">
    <citation type="submission" date="2019-06" db="EMBL/GenBank/DDBJ databases">
        <title>Metagenome assembled Genome of Spiribacter salinus SL48-SHIP from the microbial mat of Salt Lake 48 (Novosibirsk region, Russia).</title>
        <authorList>
            <person name="Shipova A."/>
            <person name="Rozanov A.S."/>
            <person name="Bryanskaya A.V."/>
            <person name="Peltek S.E."/>
        </authorList>
    </citation>
    <scope>NUCLEOTIDE SEQUENCE [LARGE SCALE GENOMIC DNA]</scope>
    <source>
        <strain evidence="5">SL48-SHIP-2</strain>
    </source>
</reference>
<dbReference type="Pfam" id="PF00145">
    <property type="entry name" value="DNA_methylase"/>
    <property type="match status" value="1"/>
</dbReference>
<keyword evidence="3" id="KW-0680">Restriction system</keyword>
<dbReference type="GO" id="GO:0009307">
    <property type="term" value="P:DNA restriction-modification system"/>
    <property type="evidence" value="ECO:0007669"/>
    <property type="project" value="UniProtKB-KW"/>
</dbReference>
<comment type="caution">
    <text evidence="5">The sequence shown here is derived from an EMBL/GenBank/DDBJ whole genome shotgun (WGS) entry which is preliminary data.</text>
</comment>
<dbReference type="InterPro" id="IPR001525">
    <property type="entry name" value="C5_MeTfrase"/>
</dbReference>
<gene>
    <name evidence="5" type="ORF">FKY71_20475</name>
</gene>
<organism evidence="5 6">
    <name type="scientific">Spiribacter salinus</name>
    <dbReference type="NCBI Taxonomy" id="1335746"/>
    <lineage>
        <taxon>Bacteria</taxon>
        <taxon>Pseudomonadati</taxon>
        <taxon>Pseudomonadota</taxon>
        <taxon>Gammaproteobacteria</taxon>
        <taxon>Chromatiales</taxon>
        <taxon>Ectothiorhodospiraceae</taxon>
        <taxon>Spiribacter</taxon>
    </lineage>
</organism>
<dbReference type="AlphaFoldDB" id="A0A540V0S8"/>
<evidence type="ECO:0000313" key="5">
    <source>
        <dbReference type="EMBL" id="TQE90336.1"/>
    </source>
</evidence>
<evidence type="ECO:0000256" key="2">
    <source>
        <dbReference type="ARBA" id="ARBA00022679"/>
    </source>
</evidence>
<sequence length="336" mass="35712">MAVYYNDADPAACAWLRELISAGLLPDGEVDARSILDVEPADLRGFTQCHFFAGIGGWPYALRLAGIAGDLSVWTGSPPCQPFSQAGQRKGQDDDRHLAPAFLQLVAACRPELVFGEQVASAAVLGKAMSGMRKAEADRLIQKAQQRWLPARLQRLRERIREEKADGARRGGAQAGICEATPANTQGARVDSGRETQGEGKGVGLFAELEGNSGTNRRGLLRSDWDTVRFDLAESVERSVPGSDCSGRGVYAGKHQGGALRAEHDGERLGVAGRDAGCGGAPAETLIGYISRNIDEADAELEETAQWAWIDHVFVQLERAGYACGACSSPACSAGA</sequence>
<dbReference type="SUPFAM" id="SSF53335">
    <property type="entry name" value="S-adenosyl-L-methionine-dependent methyltransferases"/>
    <property type="match status" value="1"/>
</dbReference>